<comment type="similarity">
    <text evidence="1 2">Belongs to the glycosyl hydrolase 31 family.</text>
</comment>
<evidence type="ECO:0000259" key="3">
    <source>
        <dbReference type="Pfam" id="PF01055"/>
    </source>
</evidence>
<keyword evidence="2" id="KW-0378">Hydrolase</keyword>
<name>A0ABV5ZEN1_9GAMM</name>
<evidence type="ECO:0000259" key="4">
    <source>
        <dbReference type="Pfam" id="PF13802"/>
    </source>
</evidence>
<evidence type="ECO:0000313" key="7">
    <source>
        <dbReference type="Proteomes" id="UP001589628"/>
    </source>
</evidence>
<keyword evidence="7" id="KW-1185">Reference proteome</keyword>
<protein>
    <submittedName>
        <fullName evidence="6">Alpha-xylosidase</fullName>
    </submittedName>
</protein>
<dbReference type="PANTHER" id="PTHR43863:SF2">
    <property type="entry name" value="MALTASE-GLUCOAMYLASE"/>
    <property type="match status" value="1"/>
</dbReference>
<dbReference type="InterPro" id="IPR048395">
    <property type="entry name" value="Glyco_hydro_31_C"/>
</dbReference>
<comment type="caution">
    <text evidence="6">The sequence shown here is derived from an EMBL/GenBank/DDBJ whole genome shotgun (WGS) entry which is preliminary data.</text>
</comment>
<dbReference type="InterPro" id="IPR000322">
    <property type="entry name" value="Glyco_hydro_31_TIM"/>
</dbReference>
<dbReference type="RefSeq" id="WP_051527606.1">
    <property type="nucleotide sequence ID" value="NZ_JBHLZN010000006.1"/>
</dbReference>
<dbReference type="InterPro" id="IPR025887">
    <property type="entry name" value="Glyco_hydro_31_N_dom"/>
</dbReference>
<dbReference type="InterPro" id="IPR051816">
    <property type="entry name" value="Glycosyl_Hydrolase_31"/>
</dbReference>
<gene>
    <name evidence="6" type="ORF">ACFFLH_15000</name>
</gene>
<sequence>MDFTRFERLQGLTLLAHQGHCLDFDCDGQPLRVEAWRNGMVRLRLGHDQRADYGLLMSQPEVAEVTLQPLAQGYCLRWGHSELRLESHPFRLSWWFAGRCLLTSVTDEHFRGWPRLPNLGRDEQAGQSMLALALESETPVYGLGEKFGALNKRGQLITSYVEDALGVNTELAYKNIPFAWSPEGWGLFVHTSATVQHGVGYGPWSHRSYGLLVDEPVLDVFLFAGAQPLQLLQHYTWLTGTAPTVPLWSLGVWVSRAYYRTEEEIMEAAQELRQRRFPVDVITFDGRAWQDTPTRYNFEWDPSRYPDPARVVGQLKALDFRVCCWEYPLVSVNNRDFAEMEAKGWFLKNQQGETYRYAWDTSAKTSPFGKVLTPLPVSGMLDFTHPEAYAYWRDKHQELFDVGVDVMKVDFGEQVPMDAVAYNGDSGRQLHNVYPLLYNRSVYEASAERYGDQACVWARASWTGSQRYPLQWGGDPQSDWEGLAASIRGGLSWGMSGAPYHATDVGGFYGQEQPSGELYLRWVQAGIFASHFRIHGIGPREPWAFGEQIEALARQQFEFRYRLLPYLMGCVEQAAASGIPVMRAMALAFPDDRLARGFETQFMCGPSLLVAPVIRADGWVEVWLPEGEWYHLWTGERYQGQQFLRLQAPLAQIPVFGRAGHALPLGPVVQHSGEIKAEALVNELWCFGEVSEPVCVWQQAIRLQDGQWLAEQQDLSQISLRQFGG</sequence>
<dbReference type="EMBL" id="JBHLZN010000006">
    <property type="protein sequence ID" value="MFB9887722.1"/>
    <property type="molecule type" value="Genomic_DNA"/>
</dbReference>
<accession>A0ABV5ZEN1</accession>
<dbReference type="Gene3D" id="2.60.40.1760">
    <property type="entry name" value="glycosyl hydrolase (family 31)"/>
    <property type="match status" value="1"/>
</dbReference>
<dbReference type="InterPro" id="IPR011013">
    <property type="entry name" value="Gal_mutarotase_sf_dom"/>
</dbReference>
<evidence type="ECO:0000256" key="1">
    <source>
        <dbReference type="ARBA" id="ARBA00007806"/>
    </source>
</evidence>
<evidence type="ECO:0000259" key="5">
    <source>
        <dbReference type="Pfam" id="PF21365"/>
    </source>
</evidence>
<feature type="domain" description="Glycoside hydrolase family 31 TIM barrel" evidence="3">
    <location>
        <begin position="243"/>
        <end position="567"/>
    </location>
</feature>
<evidence type="ECO:0000313" key="6">
    <source>
        <dbReference type="EMBL" id="MFB9887722.1"/>
    </source>
</evidence>
<dbReference type="PANTHER" id="PTHR43863">
    <property type="entry name" value="HYDROLASE, PUTATIVE (AFU_ORTHOLOGUE AFUA_1G03140)-RELATED"/>
    <property type="match status" value="1"/>
</dbReference>
<dbReference type="Pfam" id="PF01055">
    <property type="entry name" value="Glyco_hydro_31_2nd"/>
    <property type="match status" value="1"/>
</dbReference>
<dbReference type="InterPro" id="IPR013780">
    <property type="entry name" value="Glyco_hydro_b"/>
</dbReference>
<dbReference type="Pfam" id="PF13802">
    <property type="entry name" value="Gal_mutarotas_2"/>
    <property type="match status" value="1"/>
</dbReference>
<dbReference type="CDD" id="cd14752">
    <property type="entry name" value="GH31_N"/>
    <property type="match status" value="1"/>
</dbReference>
<dbReference type="Pfam" id="PF21365">
    <property type="entry name" value="Glyco_hydro_31_3rd"/>
    <property type="match status" value="1"/>
</dbReference>
<keyword evidence="2" id="KW-0326">Glycosidase</keyword>
<dbReference type="SUPFAM" id="SSF51011">
    <property type="entry name" value="Glycosyl hydrolase domain"/>
    <property type="match status" value="1"/>
</dbReference>
<evidence type="ECO:0000256" key="2">
    <source>
        <dbReference type="RuleBase" id="RU361185"/>
    </source>
</evidence>
<dbReference type="Gene3D" id="2.60.40.1180">
    <property type="entry name" value="Golgi alpha-mannosidase II"/>
    <property type="match status" value="1"/>
</dbReference>
<dbReference type="InterPro" id="IPR017853">
    <property type="entry name" value="GH"/>
</dbReference>
<dbReference type="SUPFAM" id="SSF51445">
    <property type="entry name" value="(Trans)glycosidases"/>
    <property type="match status" value="1"/>
</dbReference>
<feature type="domain" description="Glycoside hydrolase family 31 N-terminal" evidence="4">
    <location>
        <begin position="30"/>
        <end position="195"/>
    </location>
</feature>
<organism evidence="6 7">
    <name type="scientific">Balneatrix alpica</name>
    <dbReference type="NCBI Taxonomy" id="75684"/>
    <lineage>
        <taxon>Bacteria</taxon>
        <taxon>Pseudomonadati</taxon>
        <taxon>Pseudomonadota</taxon>
        <taxon>Gammaproteobacteria</taxon>
        <taxon>Oceanospirillales</taxon>
        <taxon>Balneatrichaceae</taxon>
        <taxon>Balneatrix</taxon>
    </lineage>
</organism>
<reference evidence="6 7" key="1">
    <citation type="submission" date="2024-09" db="EMBL/GenBank/DDBJ databases">
        <authorList>
            <person name="Sun Q."/>
            <person name="Mori K."/>
        </authorList>
    </citation>
    <scope>NUCLEOTIDE SEQUENCE [LARGE SCALE GENOMIC DNA]</scope>
    <source>
        <strain evidence="6 7">ATCC 51285</strain>
    </source>
</reference>
<dbReference type="CDD" id="cd06593">
    <property type="entry name" value="GH31_xylosidase_YicI"/>
    <property type="match status" value="1"/>
</dbReference>
<feature type="domain" description="Glycosyl hydrolase family 31 C-terminal" evidence="5">
    <location>
        <begin position="578"/>
        <end position="662"/>
    </location>
</feature>
<dbReference type="Proteomes" id="UP001589628">
    <property type="component" value="Unassembled WGS sequence"/>
</dbReference>
<proteinExistence type="inferred from homology"/>
<dbReference type="SUPFAM" id="SSF74650">
    <property type="entry name" value="Galactose mutarotase-like"/>
    <property type="match status" value="1"/>
</dbReference>
<dbReference type="Gene3D" id="3.20.20.80">
    <property type="entry name" value="Glycosidases"/>
    <property type="match status" value="1"/>
</dbReference>